<keyword evidence="2" id="KW-1133">Transmembrane helix</keyword>
<evidence type="ECO:0000313" key="4">
    <source>
        <dbReference type="Proteomes" id="UP001500506"/>
    </source>
</evidence>
<keyword evidence="4" id="KW-1185">Reference proteome</keyword>
<reference evidence="3 4" key="1">
    <citation type="journal article" date="2019" name="Int. J. Syst. Evol. Microbiol.">
        <title>The Global Catalogue of Microorganisms (GCM) 10K type strain sequencing project: providing services to taxonomists for standard genome sequencing and annotation.</title>
        <authorList>
            <consortium name="The Broad Institute Genomics Platform"/>
            <consortium name="The Broad Institute Genome Sequencing Center for Infectious Disease"/>
            <person name="Wu L."/>
            <person name="Ma J."/>
        </authorList>
    </citation>
    <scope>NUCLEOTIDE SEQUENCE [LARGE SCALE GENOMIC DNA]</scope>
    <source>
        <strain evidence="3 4">JCM 14319</strain>
    </source>
</reference>
<dbReference type="EMBL" id="BAAANH010000001">
    <property type="protein sequence ID" value="GAA1749560.1"/>
    <property type="molecule type" value="Genomic_DNA"/>
</dbReference>
<keyword evidence="2" id="KW-0812">Transmembrane</keyword>
<dbReference type="RefSeq" id="WP_232496800.1">
    <property type="nucleotide sequence ID" value="NZ_BAAANH010000001.1"/>
</dbReference>
<organism evidence="3 4">
    <name type="scientific">Agromyces humatus</name>
    <dbReference type="NCBI Taxonomy" id="279573"/>
    <lineage>
        <taxon>Bacteria</taxon>
        <taxon>Bacillati</taxon>
        <taxon>Actinomycetota</taxon>
        <taxon>Actinomycetes</taxon>
        <taxon>Micrococcales</taxon>
        <taxon>Microbacteriaceae</taxon>
        <taxon>Agromyces</taxon>
    </lineage>
</organism>
<dbReference type="InterPro" id="IPR019277">
    <property type="entry name" value="DUF2304"/>
</dbReference>
<dbReference type="Proteomes" id="UP001500506">
    <property type="component" value="Unassembled WGS sequence"/>
</dbReference>
<protein>
    <recommendedName>
        <fullName evidence="5">DUF2304 domain-containing protein</fullName>
    </recommendedName>
</protein>
<sequence length="143" mass="15716">MWIQILLVVAVIVIGLFLARPAGGDSHLAIRRLFMFAFVLVAIVSILFPQWLSYIANLIGVGRGADLLLYALVLAFLISVATTYRRNVQLNRRITHLAREITLARAQAEDALRRAAAVDTATRGDRPPVVDAPRRDDAADQVG</sequence>
<evidence type="ECO:0008006" key="5">
    <source>
        <dbReference type="Google" id="ProtNLM"/>
    </source>
</evidence>
<comment type="caution">
    <text evidence="3">The sequence shown here is derived from an EMBL/GenBank/DDBJ whole genome shotgun (WGS) entry which is preliminary data.</text>
</comment>
<feature type="transmembrane region" description="Helical" evidence="2">
    <location>
        <begin position="67"/>
        <end position="84"/>
    </location>
</feature>
<gene>
    <name evidence="3" type="ORF">GCM10009747_03530</name>
</gene>
<feature type="compositionally biased region" description="Basic and acidic residues" evidence="1">
    <location>
        <begin position="122"/>
        <end position="143"/>
    </location>
</feature>
<evidence type="ECO:0000313" key="3">
    <source>
        <dbReference type="EMBL" id="GAA1749560.1"/>
    </source>
</evidence>
<evidence type="ECO:0000256" key="1">
    <source>
        <dbReference type="SAM" id="MobiDB-lite"/>
    </source>
</evidence>
<keyword evidence="2" id="KW-0472">Membrane</keyword>
<feature type="region of interest" description="Disordered" evidence="1">
    <location>
        <begin position="118"/>
        <end position="143"/>
    </location>
</feature>
<feature type="transmembrane region" description="Helical" evidence="2">
    <location>
        <begin position="34"/>
        <end position="55"/>
    </location>
</feature>
<accession>A0ABN2K6U4</accession>
<evidence type="ECO:0000256" key="2">
    <source>
        <dbReference type="SAM" id="Phobius"/>
    </source>
</evidence>
<proteinExistence type="predicted"/>
<dbReference type="Pfam" id="PF10066">
    <property type="entry name" value="DUF2304"/>
    <property type="match status" value="1"/>
</dbReference>
<name>A0ABN2K6U4_9MICO</name>